<evidence type="ECO:0000256" key="6">
    <source>
        <dbReference type="ARBA" id="ARBA00018045"/>
    </source>
</evidence>
<evidence type="ECO:0000256" key="1">
    <source>
        <dbReference type="ARBA" id="ARBA00001806"/>
    </source>
</evidence>
<keyword evidence="9" id="KW-0949">S-adenosyl-L-methionine</keyword>
<dbReference type="FunFam" id="2.60.120.650:FF:000043">
    <property type="entry name" value="tRNA wybutosine-synthesizing protein 4"/>
    <property type="match status" value="1"/>
</dbReference>
<feature type="domain" description="JmjC" evidence="16">
    <location>
        <begin position="853"/>
        <end position="998"/>
    </location>
</feature>
<keyword evidence="10" id="KW-0819">tRNA processing</keyword>
<evidence type="ECO:0000256" key="10">
    <source>
        <dbReference type="ARBA" id="ARBA00022694"/>
    </source>
</evidence>
<dbReference type="OMA" id="FCILEQF"/>
<dbReference type="Pfam" id="PF13418">
    <property type="entry name" value="Beta-prop_TYW4"/>
    <property type="match status" value="1"/>
</dbReference>
<dbReference type="OrthoDB" id="47172at2759"/>
<evidence type="ECO:0000256" key="15">
    <source>
        <dbReference type="ARBA" id="ARBA00049250"/>
    </source>
</evidence>
<dbReference type="GO" id="GO:0031591">
    <property type="term" value="P:wybutosine biosynthetic process"/>
    <property type="evidence" value="ECO:0007669"/>
    <property type="project" value="TreeGrafter"/>
</dbReference>
<dbReference type="SUPFAM" id="SSF51197">
    <property type="entry name" value="Clavaminate synthase-like"/>
    <property type="match status" value="1"/>
</dbReference>
<dbReference type="PANTHER" id="PTHR46529:SF1">
    <property type="entry name" value="TRNA WYBUTOSINE-SYNTHESIZING PROTEIN 4"/>
    <property type="match status" value="1"/>
</dbReference>
<dbReference type="Pfam" id="PF04072">
    <property type="entry name" value="LCM"/>
    <property type="match status" value="1"/>
</dbReference>
<name>A0A1W2TUD0_ROSNE</name>
<protein>
    <recommendedName>
        <fullName evidence="6">tRNA wybutosine-synthesizing protein 4</fullName>
        <ecNumber evidence="5">2.1.1.290</ecNumber>
        <ecNumber evidence="4">2.3.1.231</ecNumber>
    </recommendedName>
    <alternativeName>
        <fullName evidence="13">Leucine carboxyl methyltransferase 2</fullName>
    </alternativeName>
    <alternativeName>
        <fullName evidence="14">tRNA(Phe) (7-(3-amino-3-(methoxycarbonyl)propyl)wyosine(37)-N)-methoxycarbonyltransferase</fullName>
    </alternativeName>
    <alternativeName>
        <fullName evidence="12">tRNA(Phe) (7-(3-amino-3-carboxypropyl)wyosine(37)-O)-methyltransferase</fullName>
    </alternativeName>
</protein>
<keyword evidence="7 17" id="KW-0489">Methyltransferase</keyword>
<dbReference type="Gene3D" id="3.40.50.150">
    <property type="entry name" value="Vaccinia Virus protein VP39"/>
    <property type="match status" value="1"/>
</dbReference>
<gene>
    <name evidence="17" type="ORF">SAMD00023353_7300190</name>
</gene>
<dbReference type="EC" id="2.1.1.290" evidence="5"/>
<sequence length="1042" mass="115827">MSVPSSARPPPVAVRSAREKAQDELVMQTNSSSIVSKRSVERIYYPDEPHYFRYFVKKFQRRAPLINRGYYLRLHAIDLAVRRFLERPGDKTKVVVNLGCGSDVLPWQCMTRYPDACRRTKFIDIDFPDLMSKKRAIVLNTPELSSVFEPLEKDASEHVILKSDMYSQIGCDLRNTADIDKAFSTFLSPSECVFMFVAEVSITYMETPGADGVIKWASSLSQAEFCLLEQILPDGPDHPFAKTMLSHFDKLKTPIKSVFKYPDLEAQNRRFSRLGWSYVKAISLWDVWTNGKWITAEQRRELDLVEPFDEWEEFTLFASHYCVVTARTFTLETKSGDDDVTVTNPPPQQILPGLLFDAYSGSHGKRRFGAAVRVQDELGEQVFANTFGLGTNTRLKSCDLYSFDSLAPAAKIGTVGPGSRVCHTIVDLGRFGSLLVGGRASPTMALRDCWHFSTERNKWSPTYDLPIPLYRHGMTQLGRSNMALLIGGKSDASTVSSSCFVYKPGFGWIECTIFGSGYQPVFSPVFISFRTHHFANNNSGTPAICFEGILAGGLLEDGIIARQLLRWSLKLSDNNDRPSISFEPMTCSTDIGLLASRFGASTLLLRDGRILVVGGVQHNGIVPQADELLVLNVSDSRLEDLSSYNLTGLDNPPSIPRPLLVGASIALAKDDRLIFLGGGATCFSMGTYWNEGCYTLDLSSLLDSSAPTMYLGPLRFQKIVEVTDPPQSTNNALQSEAASHRATISDIPRVRVHSEDDFETILKAGKPVVIEGSDLGLCIRTWTAAYLTEKVGPQRSVTVHEASTPMMDFNFKNFSYTAKDFGCFMKEVESGGKQYFRALSDKDPQDQRASIEADFPGLANDFQLPPEFSFVKRNEFSSVLRISGRVNMWLHYDVMANVYCQITGSKKLRLFPPGDVNNLSFAPGASSSSVDVFSGLETPSLALTHPYDATLGPGDILFLPPLWLHATAPLTDSGVAVNVFFRSLEAGYSSGRDVYGNRDIAAYERGRRDVARIADSFGKVPRDVREFYLRRLADELTQSIIE</sequence>
<dbReference type="InterPro" id="IPR041667">
    <property type="entry name" value="Cupin_8"/>
</dbReference>
<dbReference type="STRING" id="77044.A0A1W2TUD0"/>
<comment type="catalytic activity">
    <reaction evidence="15">
        <text>7-[(3S)-(3-amino-3-methoxycarbonyl)propyl]wyosine(37) in tRNA(Phe) + S-adenosyl-L-methionine + CO2 = wybutosine(37) in tRNA(Phe) + S-adenosyl-L-homocysteine + 2 H(+)</text>
        <dbReference type="Rhea" id="RHEA:37119"/>
        <dbReference type="Rhea" id="RHEA-COMP:11844"/>
        <dbReference type="Rhea" id="RHEA-COMP:11847"/>
        <dbReference type="ChEBI" id="CHEBI:15378"/>
        <dbReference type="ChEBI" id="CHEBI:16526"/>
        <dbReference type="ChEBI" id="CHEBI:57856"/>
        <dbReference type="ChEBI" id="CHEBI:59789"/>
        <dbReference type="ChEBI" id="CHEBI:73544"/>
        <dbReference type="ChEBI" id="CHEBI:74275"/>
        <dbReference type="EC" id="2.3.1.231"/>
    </reaction>
</comment>
<keyword evidence="18" id="KW-1185">Reference proteome</keyword>
<evidence type="ECO:0000256" key="2">
    <source>
        <dbReference type="ARBA" id="ARBA00004797"/>
    </source>
</evidence>
<evidence type="ECO:0000313" key="17">
    <source>
        <dbReference type="EMBL" id="GAP92197.1"/>
    </source>
</evidence>
<comment type="similarity">
    <text evidence="3">Belongs to the methyltransferase superfamily. LCMT family.</text>
</comment>
<comment type="pathway">
    <text evidence="2">tRNA modification; wybutosine-tRNA(Phe) biosynthesis.</text>
</comment>
<dbReference type="SUPFAM" id="SSF53335">
    <property type="entry name" value="S-adenosyl-L-methionine-dependent methyltransferases"/>
    <property type="match status" value="1"/>
</dbReference>
<dbReference type="PROSITE" id="PS51184">
    <property type="entry name" value="JMJC"/>
    <property type="match status" value="1"/>
</dbReference>
<dbReference type="UniPathway" id="UPA00375"/>
<keyword evidence="8 17" id="KW-0808">Transferase</keyword>
<dbReference type="Pfam" id="PF13621">
    <property type="entry name" value="Cupin_8"/>
    <property type="match status" value="1"/>
</dbReference>
<comment type="function">
    <text evidence="11">Probable S-adenosyl-L-methionine-dependent methyltransferase that acts as a component of the wybutosine biosynthesis pathway. Wybutosine is a hyper modified guanosine with a tricyclic base found at the 3'-position adjacent to the anticodon of eukaryotic phenylalanine tRNA. May methylate the carboxyl group of leucine residues to form alpha-leucine ester residues.</text>
</comment>
<dbReference type="Proteomes" id="UP000054516">
    <property type="component" value="Unassembled WGS sequence"/>
</dbReference>
<accession>A0A1W2TUD0</accession>
<evidence type="ECO:0000256" key="7">
    <source>
        <dbReference type="ARBA" id="ARBA00022603"/>
    </source>
</evidence>
<evidence type="ECO:0000256" key="14">
    <source>
        <dbReference type="ARBA" id="ARBA00030847"/>
    </source>
</evidence>
<dbReference type="AlphaFoldDB" id="A0A1W2TUD0"/>
<evidence type="ECO:0000256" key="5">
    <source>
        <dbReference type="ARBA" id="ARBA00012779"/>
    </source>
</evidence>
<evidence type="ECO:0000256" key="12">
    <source>
        <dbReference type="ARBA" id="ARBA00029750"/>
    </source>
</evidence>
<organism evidence="17">
    <name type="scientific">Rosellinia necatrix</name>
    <name type="common">White root-rot fungus</name>
    <dbReference type="NCBI Taxonomy" id="77044"/>
    <lineage>
        <taxon>Eukaryota</taxon>
        <taxon>Fungi</taxon>
        <taxon>Dikarya</taxon>
        <taxon>Ascomycota</taxon>
        <taxon>Pezizomycotina</taxon>
        <taxon>Sordariomycetes</taxon>
        <taxon>Xylariomycetidae</taxon>
        <taxon>Xylariales</taxon>
        <taxon>Xylariaceae</taxon>
        <taxon>Rosellinia</taxon>
    </lineage>
</organism>
<dbReference type="InterPro" id="IPR011043">
    <property type="entry name" value="Gal_Oxase/kelch_b-propeller"/>
</dbReference>
<dbReference type="InterPro" id="IPR015915">
    <property type="entry name" value="Kelch-typ_b-propeller"/>
</dbReference>
<evidence type="ECO:0000256" key="13">
    <source>
        <dbReference type="ARBA" id="ARBA00030231"/>
    </source>
</evidence>
<evidence type="ECO:0000256" key="11">
    <source>
        <dbReference type="ARBA" id="ARBA00025588"/>
    </source>
</evidence>
<evidence type="ECO:0000256" key="9">
    <source>
        <dbReference type="ARBA" id="ARBA00022691"/>
    </source>
</evidence>
<dbReference type="GO" id="GO:0030488">
    <property type="term" value="P:tRNA methylation"/>
    <property type="evidence" value="ECO:0007669"/>
    <property type="project" value="TreeGrafter"/>
</dbReference>
<proteinExistence type="inferred from homology"/>
<evidence type="ECO:0000313" key="18">
    <source>
        <dbReference type="Proteomes" id="UP000054516"/>
    </source>
</evidence>
<dbReference type="Gene3D" id="6.10.140.1470">
    <property type="match status" value="1"/>
</dbReference>
<dbReference type="Gene3D" id="2.60.120.650">
    <property type="entry name" value="Cupin"/>
    <property type="match status" value="1"/>
</dbReference>
<dbReference type="EMBL" id="DF977518">
    <property type="protein sequence ID" value="GAP92197.1"/>
    <property type="molecule type" value="Genomic_DNA"/>
</dbReference>
<dbReference type="SMART" id="SM00558">
    <property type="entry name" value="JmjC"/>
    <property type="match status" value="1"/>
</dbReference>
<comment type="catalytic activity">
    <reaction evidence="1">
        <text>7-[(3S)-3-amino-3-carboxypropyl]wyosine(37) in tRNA(Phe) + S-adenosyl-L-methionine = 7-[(3S)-(3-amino-3-methoxycarbonyl)propyl]wyosine(37) in tRNA(Phe) + S-adenosyl-L-homocysteine</text>
        <dbReference type="Rhea" id="RHEA:36903"/>
        <dbReference type="Rhea" id="RHEA-COMP:10379"/>
        <dbReference type="Rhea" id="RHEA-COMP:11844"/>
        <dbReference type="ChEBI" id="CHEBI:57856"/>
        <dbReference type="ChEBI" id="CHEBI:59789"/>
        <dbReference type="ChEBI" id="CHEBI:73543"/>
        <dbReference type="ChEBI" id="CHEBI:74275"/>
        <dbReference type="EC" id="2.1.1.290"/>
    </reaction>
</comment>
<dbReference type="InterPro" id="IPR029063">
    <property type="entry name" value="SAM-dependent_MTases_sf"/>
</dbReference>
<dbReference type="Gene3D" id="2.120.10.80">
    <property type="entry name" value="Kelch-type beta propeller"/>
    <property type="match status" value="1"/>
</dbReference>
<dbReference type="InterPro" id="IPR007213">
    <property type="entry name" value="Ppm1/Ppm2/Tcmp"/>
</dbReference>
<evidence type="ECO:0000256" key="3">
    <source>
        <dbReference type="ARBA" id="ARBA00010703"/>
    </source>
</evidence>
<dbReference type="EC" id="2.3.1.231" evidence="4"/>
<dbReference type="SUPFAM" id="SSF50965">
    <property type="entry name" value="Galactose oxidase, central domain"/>
    <property type="match status" value="1"/>
</dbReference>
<dbReference type="PANTHER" id="PTHR46529">
    <property type="entry name" value="TRNA WYBUTOSINE-SYNTHESIZING PROTEIN 4"/>
    <property type="match status" value="1"/>
</dbReference>
<dbReference type="InterPro" id="IPR003347">
    <property type="entry name" value="JmjC_dom"/>
</dbReference>
<evidence type="ECO:0000259" key="16">
    <source>
        <dbReference type="PROSITE" id="PS51184"/>
    </source>
</evidence>
<evidence type="ECO:0000256" key="4">
    <source>
        <dbReference type="ARBA" id="ARBA00012155"/>
    </source>
</evidence>
<dbReference type="GO" id="GO:0008175">
    <property type="term" value="F:tRNA methyltransferase activity"/>
    <property type="evidence" value="ECO:0007669"/>
    <property type="project" value="TreeGrafter"/>
</dbReference>
<evidence type="ECO:0000256" key="8">
    <source>
        <dbReference type="ARBA" id="ARBA00022679"/>
    </source>
</evidence>
<reference evidence="17" key="1">
    <citation type="submission" date="2016-03" db="EMBL/GenBank/DDBJ databases">
        <title>Draft genome sequence of Rosellinia necatrix.</title>
        <authorList>
            <person name="Kanematsu S."/>
        </authorList>
    </citation>
    <scope>NUCLEOTIDE SEQUENCE [LARGE SCALE GENOMIC DNA]</scope>
    <source>
        <strain evidence="17">W97</strain>
    </source>
</reference>